<evidence type="ECO:0000256" key="6">
    <source>
        <dbReference type="RuleBase" id="RU000688"/>
    </source>
</evidence>
<keyword evidence="5 7" id="KW-0472">Membrane</keyword>
<evidence type="ECO:0000256" key="5">
    <source>
        <dbReference type="ARBA" id="ARBA00023136"/>
    </source>
</evidence>
<dbReference type="Pfam" id="PF00001">
    <property type="entry name" value="7tm_1"/>
    <property type="match status" value="1"/>
</dbReference>
<dbReference type="PANTHER" id="PTHR46641:SF22">
    <property type="entry name" value="PROCTOLIN RECEPTOR, ISOFORM A"/>
    <property type="match status" value="1"/>
</dbReference>
<dbReference type="Pfam" id="PF10324">
    <property type="entry name" value="7TM_GPCR_Srw"/>
    <property type="match status" value="1"/>
</dbReference>
<feature type="domain" description="G-protein coupled receptors family 1 profile" evidence="8">
    <location>
        <begin position="34"/>
        <end position="463"/>
    </location>
</feature>
<dbReference type="PRINTS" id="PR00237">
    <property type="entry name" value="GPCRRHODOPSN"/>
</dbReference>
<name>A0A9P0CYJ8_9CUCU</name>
<evidence type="ECO:0000313" key="9">
    <source>
        <dbReference type="EMBL" id="CAH1111687.1"/>
    </source>
</evidence>
<feature type="transmembrane region" description="Helical" evidence="7">
    <location>
        <begin position="94"/>
        <end position="115"/>
    </location>
</feature>
<feature type="transmembrane region" description="Helical" evidence="7">
    <location>
        <begin position="350"/>
        <end position="378"/>
    </location>
</feature>
<dbReference type="InterPro" id="IPR000276">
    <property type="entry name" value="GPCR_Rhodpsn"/>
</dbReference>
<dbReference type="GO" id="GO:0008528">
    <property type="term" value="F:G protein-coupled peptide receptor activity"/>
    <property type="evidence" value="ECO:0007669"/>
    <property type="project" value="InterPro"/>
</dbReference>
<dbReference type="EMBL" id="OV651818">
    <property type="protein sequence ID" value="CAH1111687.1"/>
    <property type="molecule type" value="Genomic_DNA"/>
</dbReference>
<feature type="transmembrane region" description="Helical" evidence="7">
    <location>
        <begin position="402"/>
        <end position="426"/>
    </location>
</feature>
<dbReference type="OrthoDB" id="10011262at2759"/>
<proteinExistence type="inferred from homology"/>
<gene>
    <name evidence="9" type="ORF">PSYICH_LOCUS12931</name>
</gene>
<accession>A0A9P0CYJ8</accession>
<dbReference type="AlphaFoldDB" id="A0A9P0CYJ8"/>
<dbReference type="CDD" id="cd14978">
    <property type="entry name" value="7tmA_FMRFamide_R-like"/>
    <property type="match status" value="1"/>
</dbReference>
<evidence type="ECO:0000256" key="4">
    <source>
        <dbReference type="ARBA" id="ARBA00022989"/>
    </source>
</evidence>
<dbReference type="Proteomes" id="UP001153636">
    <property type="component" value="Chromosome 6"/>
</dbReference>
<keyword evidence="4 7" id="KW-1133">Transmembrane helix</keyword>
<feature type="transmembrane region" description="Helical" evidence="7">
    <location>
        <begin position="438"/>
        <end position="466"/>
    </location>
</feature>
<keyword evidence="6" id="KW-0807">Transducer</keyword>
<dbReference type="InterPro" id="IPR019427">
    <property type="entry name" value="7TM_GPCR_serpentine_rcpt_Srw"/>
</dbReference>
<dbReference type="PANTHER" id="PTHR46641">
    <property type="entry name" value="FMRFAMIDE RECEPTOR-RELATED"/>
    <property type="match status" value="1"/>
</dbReference>
<keyword evidence="6" id="KW-0297">G-protein coupled receptor</keyword>
<dbReference type="Gene3D" id="1.20.1070.10">
    <property type="entry name" value="Rhodopsin 7-helix transmembrane proteins"/>
    <property type="match status" value="2"/>
</dbReference>
<evidence type="ECO:0000256" key="7">
    <source>
        <dbReference type="SAM" id="Phobius"/>
    </source>
</evidence>
<evidence type="ECO:0000256" key="1">
    <source>
        <dbReference type="ARBA" id="ARBA00004370"/>
    </source>
</evidence>
<keyword evidence="10" id="KW-1185">Reference proteome</keyword>
<evidence type="ECO:0000313" key="10">
    <source>
        <dbReference type="Proteomes" id="UP001153636"/>
    </source>
</evidence>
<comment type="subcellular location">
    <subcellularLocation>
        <location evidence="1">Membrane</location>
    </subcellularLocation>
</comment>
<organism evidence="9 10">
    <name type="scientific">Psylliodes chrysocephalus</name>
    <dbReference type="NCBI Taxonomy" id="3402493"/>
    <lineage>
        <taxon>Eukaryota</taxon>
        <taxon>Metazoa</taxon>
        <taxon>Ecdysozoa</taxon>
        <taxon>Arthropoda</taxon>
        <taxon>Hexapoda</taxon>
        <taxon>Insecta</taxon>
        <taxon>Pterygota</taxon>
        <taxon>Neoptera</taxon>
        <taxon>Endopterygota</taxon>
        <taxon>Coleoptera</taxon>
        <taxon>Polyphaga</taxon>
        <taxon>Cucujiformia</taxon>
        <taxon>Chrysomeloidea</taxon>
        <taxon>Chrysomelidae</taxon>
        <taxon>Galerucinae</taxon>
        <taxon>Alticini</taxon>
        <taxon>Psylliodes</taxon>
    </lineage>
</organism>
<feature type="transmembrane region" description="Helical" evidence="7">
    <location>
        <begin position="22"/>
        <end position="42"/>
    </location>
</feature>
<dbReference type="InterPro" id="IPR017452">
    <property type="entry name" value="GPCR_Rhodpsn_7TM"/>
</dbReference>
<sequence>MDEDEAYSYAFLTGSRFWVQRVLVPILLCLGLLGNTITVMVLTRRRMRSSTNTYLSALACADIIHLLFGFLLSFEHYPNIHDKKYELYWRFYGLTHWLCDAASATSAWLAVSFTIERYIAVCHPMKGKLFCTERRAKRVIVIVYIFCILTTASTTFEYQLSFTDTCVQECSIDAPRNNTTTAESEVKTSISRIEPTNPTFEYSDLKGYDTYVRKQLKHILSNCTSHPHIILVPVYPYHLNTTKDVEKTTLTMEEELEKVLNTFDPNSTIIRTLVDINNESIIEDNPRLTTNKVIRSADIQPDDNIDSSANDTVTDISYPGINSTYCCVPYKQINVENTELGKSKTYTDFIYWYSAVFFAILPLLLIGTFNCFLVRAVYLSQKTRRVMTNSQDRVSWTNEKRITIMLIGIVFAFLICSIPTAIHLIYYHFNEPKNKVEINIRLILGNFCNFMVMLNAPCNFLIYCLLSKKFRMTFKKIFWERRRGTQVDAETILLSSTKTKDSNKFSIYKHGLMKRNASEYRTPRNLETHSLTSMPRSKSLMMRQIGKAKSCDLNV</sequence>
<feature type="transmembrane region" description="Helical" evidence="7">
    <location>
        <begin position="54"/>
        <end position="74"/>
    </location>
</feature>
<dbReference type="PROSITE" id="PS00237">
    <property type="entry name" value="G_PROTEIN_RECEP_F1_1"/>
    <property type="match status" value="1"/>
</dbReference>
<keyword evidence="3 6" id="KW-0812">Transmembrane</keyword>
<evidence type="ECO:0000256" key="2">
    <source>
        <dbReference type="ARBA" id="ARBA00010663"/>
    </source>
</evidence>
<feature type="transmembrane region" description="Helical" evidence="7">
    <location>
        <begin position="136"/>
        <end position="156"/>
    </location>
</feature>
<dbReference type="PROSITE" id="PS50262">
    <property type="entry name" value="G_PROTEIN_RECEP_F1_2"/>
    <property type="match status" value="1"/>
</dbReference>
<evidence type="ECO:0000259" key="8">
    <source>
        <dbReference type="PROSITE" id="PS50262"/>
    </source>
</evidence>
<comment type="similarity">
    <text evidence="2 6">Belongs to the G-protein coupled receptor 1 family.</text>
</comment>
<reference evidence="9" key="1">
    <citation type="submission" date="2022-01" db="EMBL/GenBank/DDBJ databases">
        <authorList>
            <person name="King R."/>
        </authorList>
    </citation>
    <scope>NUCLEOTIDE SEQUENCE</scope>
</reference>
<dbReference type="InterPro" id="IPR052954">
    <property type="entry name" value="GPCR-Ligand_Int"/>
</dbReference>
<protein>
    <recommendedName>
        <fullName evidence="8">G-protein coupled receptors family 1 profile domain-containing protein</fullName>
    </recommendedName>
</protein>
<dbReference type="SUPFAM" id="SSF81321">
    <property type="entry name" value="Family A G protein-coupled receptor-like"/>
    <property type="match status" value="2"/>
</dbReference>
<evidence type="ECO:0000256" key="3">
    <source>
        <dbReference type="ARBA" id="ARBA00022692"/>
    </source>
</evidence>
<dbReference type="GO" id="GO:0016020">
    <property type="term" value="C:membrane"/>
    <property type="evidence" value="ECO:0007669"/>
    <property type="project" value="UniProtKB-SubCell"/>
</dbReference>
<keyword evidence="6" id="KW-0675">Receptor</keyword>